<comment type="cofactor">
    <cofactor evidence="17">
        <name>FAD</name>
        <dbReference type="ChEBI" id="CHEBI:57692"/>
    </cofactor>
    <text evidence="17">Binds 1 FAD per subunit.</text>
</comment>
<dbReference type="PRINTS" id="PR00147">
    <property type="entry name" value="DNAPHOTLYASE"/>
</dbReference>
<dbReference type="InterPro" id="IPR014729">
    <property type="entry name" value="Rossmann-like_a/b/a_fold"/>
</dbReference>
<feature type="binding site" evidence="17">
    <location>
        <begin position="303"/>
        <end position="310"/>
    </location>
    <ligand>
        <name>FAD</name>
        <dbReference type="ChEBI" id="CHEBI:57692"/>
    </ligand>
</feature>
<comment type="similarity">
    <text evidence="3">Belongs to the DNA photolyase class-1 family.</text>
</comment>
<feature type="site" description="Electron transfer via tryptophanyl radical" evidence="18">
    <location>
        <position position="388"/>
    </location>
</feature>
<dbReference type="PANTHER" id="PTHR11455:SF17">
    <property type="entry name" value="CRYPTOCHROME-1"/>
    <property type="match status" value="1"/>
</dbReference>
<dbReference type="Pfam" id="PF03441">
    <property type="entry name" value="FAD_binding_7"/>
    <property type="match status" value="1"/>
</dbReference>
<dbReference type="InterPro" id="IPR006050">
    <property type="entry name" value="DNA_photolyase_N"/>
</dbReference>
<keyword evidence="14" id="KW-0804">Transcription</keyword>
<dbReference type="GO" id="GO:0071949">
    <property type="term" value="F:FAD binding"/>
    <property type="evidence" value="ECO:0007669"/>
    <property type="project" value="TreeGrafter"/>
</dbReference>
<keyword evidence="21" id="KW-1185">Reference proteome</keyword>
<dbReference type="Gene3D" id="1.10.579.10">
    <property type="entry name" value="DNA Cyclobutane Dipyrimidine Photolyase, subunit A, domain 3"/>
    <property type="match status" value="1"/>
</dbReference>
<keyword evidence="6" id="KW-0678">Repressor</keyword>
<dbReference type="InterPro" id="IPR005101">
    <property type="entry name" value="Cryptochr/Photolyase_FAD-bd"/>
</dbReference>
<evidence type="ECO:0000256" key="2">
    <source>
        <dbReference type="ARBA" id="ARBA00004556"/>
    </source>
</evidence>
<gene>
    <name evidence="20" type="ORF">J437_LFUL019815</name>
</gene>
<dbReference type="Gene3D" id="1.25.40.80">
    <property type="match status" value="1"/>
</dbReference>
<keyword evidence="13" id="KW-0090">Biological rhythms</keyword>
<dbReference type="Gene3D" id="3.40.50.620">
    <property type="entry name" value="HUPs"/>
    <property type="match status" value="1"/>
</dbReference>
<keyword evidence="5" id="KW-0963">Cytoplasm</keyword>
<evidence type="ECO:0000256" key="5">
    <source>
        <dbReference type="ARBA" id="ARBA00022490"/>
    </source>
</evidence>
<keyword evidence="16" id="KW-0539">Nucleus</keyword>
<dbReference type="PANTHER" id="PTHR11455">
    <property type="entry name" value="CRYPTOCHROME"/>
    <property type="match status" value="1"/>
</dbReference>
<dbReference type="InterPro" id="IPR002081">
    <property type="entry name" value="Cryptochrome/DNA_photolyase_1"/>
</dbReference>
<dbReference type="AlphaFoldDB" id="A0A8K0P3Y4"/>
<accession>A0A8K0P3Y4</accession>
<comment type="subcellular location">
    <subcellularLocation>
        <location evidence="2">Cytoplasm</location>
        <location evidence="2">Perinuclear region</location>
    </subcellularLocation>
    <subcellularLocation>
        <location evidence="1">Nucleus</location>
    </subcellularLocation>
</comment>
<dbReference type="GO" id="GO:0045892">
    <property type="term" value="P:negative regulation of DNA-templated transcription"/>
    <property type="evidence" value="ECO:0007669"/>
    <property type="project" value="TreeGrafter"/>
</dbReference>
<evidence type="ECO:0000256" key="6">
    <source>
        <dbReference type="ARBA" id="ARBA00022491"/>
    </source>
</evidence>
<keyword evidence="7" id="KW-0600">Photoreceptor protein</keyword>
<evidence type="ECO:0000256" key="13">
    <source>
        <dbReference type="ARBA" id="ARBA00023108"/>
    </source>
</evidence>
<dbReference type="OrthoDB" id="435881at2759"/>
<evidence type="ECO:0000313" key="20">
    <source>
        <dbReference type="EMBL" id="KAG8231453.1"/>
    </source>
</evidence>
<dbReference type="PROSITE" id="PS51645">
    <property type="entry name" value="PHR_CRY_ALPHA_BETA"/>
    <property type="match status" value="1"/>
</dbReference>
<evidence type="ECO:0000256" key="1">
    <source>
        <dbReference type="ARBA" id="ARBA00004123"/>
    </source>
</evidence>
<evidence type="ECO:0000256" key="17">
    <source>
        <dbReference type="PIRSR" id="PIRSR602081-1"/>
    </source>
</evidence>
<dbReference type="Proteomes" id="UP000792457">
    <property type="component" value="Unassembled WGS sequence"/>
</dbReference>
<feature type="binding site" evidence="17">
    <location>
        <begin position="401"/>
        <end position="403"/>
    </location>
    <ligand>
        <name>FAD</name>
        <dbReference type="ChEBI" id="CHEBI:57692"/>
    </ligand>
</feature>
<evidence type="ECO:0000256" key="15">
    <source>
        <dbReference type="ARBA" id="ARBA00023170"/>
    </source>
</evidence>
<keyword evidence="11" id="KW-0157">Chromophore</keyword>
<keyword evidence="9" id="KW-0547">Nucleotide-binding</keyword>
<dbReference type="GO" id="GO:0043153">
    <property type="term" value="P:entrainment of circadian clock by photoperiod"/>
    <property type="evidence" value="ECO:0007669"/>
    <property type="project" value="TreeGrafter"/>
</dbReference>
<evidence type="ECO:0000313" key="21">
    <source>
        <dbReference type="Proteomes" id="UP000792457"/>
    </source>
</evidence>
<evidence type="ECO:0000256" key="9">
    <source>
        <dbReference type="ARBA" id="ARBA00022741"/>
    </source>
</evidence>
<protein>
    <recommendedName>
        <fullName evidence="4">Cryptochrome-1</fullName>
    </recommendedName>
</protein>
<proteinExistence type="inferred from homology"/>
<feature type="site" description="Electron transfer via tryptophanyl radical" evidence="18">
    <location>
        <position position="411"/>
    </location>
</feature>
<dbReference type="SUPFAM" id="SSF52425">
    <property type="entry name" value="Cryptochrome/photolyase, N-terminal domain"/>
    <property type="match status" value="1"/>
</dbReference>
<dbReference type="GO" id="GO:0048471">
    <property type="term" value="C:perinuclear region of cytoplasm"/>
    <property type="evidence" value="ECO:0007669"/>
    <property type="project" value="UniProtKB-SubCell"/>
</dbReference>
<name>A0A8K0P3Y4_LADFU</name>
<evidence type="ECO:0000256" key="3">
    <source>
        <dbReference type="ARBA" id="ARBA00005862"/>
    </source>
</evidence>
<evidence type="ECO:0000256" key="14">
    <source>
        <dbReference type="ARBA" id="ARBA00023163"/>
    </source>
</evidence>
<evidence type="ECO:0000256" key="7">
    <source>
        <dbReference type="ARBA" id="ARBA00022543"/>
    </source>
</evidence>
<keyword evidence="8 17" id="KW-0285">Flavoprotein</keyword>
<sequence length="538" mass="61806">MRSRNPNENKVTLLWFRHGLRLHDNPALLEALRCSKEFYAVFIFDGESAGTRVIGHNRLKFLLESLSDINSQLQSHGGKLYLLNGKPFEIFKTLKEEVGLQKICFEQDCEPIWKERDDSVKDLCQEIGIECVEEVSHTLWDPRVVIETNGGIPPLTYQMFLHTVAAIGPPPRPVQDADWTGVNFGILPKKVVDKFEAFTSVPSPEEFGLVDNTKSKGPKVRWIGGESNALKNLSFRLEVENNAFCNGIYLPNQVNPDLIGPPTSQSAALSFGCLSVRKFYWAIHDLFNQVYGENLSNESITGQLIWREYFYTMSVDNPFYAEMKRNPICLDIPWHEDQENLESWKQGKTGYPFIDAAMRQLVQEGWVHHAARNAVAFFLTRGDLWISWEHGLAFFLYYLIDADWSVCAGNWMWVSSSAFEKLLDCSQCVSPVSYGRRLDPCGIYIKKYVPELSRFPIEYLHEPWKASLELQQSCGCIIGRDYPERIVDHNVASLRNRKYMEDICLSLMISPPKHCCPSDEEETRRFLMITQEDVDHIH</sequence>
<keyword evidence="15" id="KW-0675">Receptor</keyword>
<reference evidence="20" key="1">
    <citation type="submission" date="2013-04" db="EMBL/GenBank/DDBJ databases">
        <authorList>
            <person name="Qu J."/>
            <person name="Murali S.C."/>
            <person name="Bandaranaike D."/>
            <person name="Bellair M."/>
            <person name="Blankenburg K."/>
            <person name="Chao H."/>
            <person name="Dinh H."/>
            <person name="Doddapaneni H."/>
            <person name="Downs B."/>
            <person name="Dugan-Rocha S."/>
            <person name="Elkadiri S."/>
            <person name="Gnanaolivu R.D."/>
            <person name="Hernandez B."/>
            <person name="Javaid M."/>
            <person name="Jayaseelan J.C."/>
            <person name="Lee S."/>
            <person name="Li M."/>
            <person name="Ming W."/>
            <person name="Munidasa M."/>
            <person name="Muniz J."/>
            <person name="Nguyen L."/>
            <person name="Ongeri F."/>
            <person name="Osuji N."/>
            <person name="Pu L.-L."/>
            <person name="Puazo M."/>
            <person name="Qu C."/>
            <person name="Quiroz J."/>
            <person name="Raj R."/>
            <person name="Weissenberger G."/>
            <person name="Xin Y."/>
            <person name="Zou X."/>
            <person name="Han Y."/>
            <person name="Richards S."/>
            <person name="Worley K."/>
            <person name="Muzny D."/>
            <person name="Gibbs R."/>
        </authorList>
    </citation>
    <scope>NUCLEOTIDE SEQUENCE</scope>
    <source>
        <strain evidence="20">Sampled in the wild</strain>
    </source>
</reference>
<keyword evidence="12" id="KW-0805">Transcription regulation</keyword>
<evidence type="ECO:0000256" key="16">
    <source>
        <dbReference type="ARBA" id="ARBA00023242"/>
    </source>
</evidence>
<dbReference type="GO" id="GO:0032922">
    <property type="term" value="P:circadian regulation of gene expression"/>
    <property type="evidence" value="ECO:0007669"/>
    <property type="project" value="TreeGrafter"/>
</dbReference>
<evidence type="ECO:0000259" key="19">
    <source>
        <dbReference type="PROSITE" id="PS51645"/>
    </source>
</evidence>
<keyword evidence="10 17" id="KW-0274">FAD</keyword>
<evidence type="ECO:0000256" key="11">
    <source>
        <dbReference type="ARBA" id="ARBA00022991"/>
    </source>
</evidence>
<evidence type="ECO:0000256" key="4">
    <source>
        <dbReference type="ARBA" id="ARBA00021159"/>
    </source>
</evidence>
<dbReference type="EMBL" id="KZ308556">
    <property type="protein sequence ID" value="KAG8231453.1"/>
    <property type="molecule type" value="Genomic_DNA"/>
</dbReference>
<organism evidence="20 21">
    <name type="scientific">Ladona fulva</name>
    <name type="common">Scarce chaser dragonfly</name>
    <name type="synonym">Libellula fulva</name>
    <dbReference type="NCBI Taxonomy" id="123851"/>
    <lineage>
        <taxon>Eukaryota</taxon>
        <taxon>Metazoa</taxon>
        <taxon>Ecdysozoa</taxon>
        <taxon>Arthropoda</taxon>
        <taxon>Hexapoda</taxon>
        <taxon>Insecta</taxon>
        <taxon>Pterygota</taxon>
        <taxon>Palaeoptera</taxon>
        <taxon>Odonata</taxon>
        <taxon>Epiprocta</taxon>
        <taxon>Anisoptera</taxon>
        <taxon>Libelluloidea</taxon>
        <taxon>Libellulidae</taxon>
        <taxon>Ladona</taxon>
    </lineage>
</organism>
<feature type="binding site" evidence="17">
    <location>
        <position position="249"/>
    </location>
    <ligand>
        <name>FAD</name>
        <dbReference type="ChEBI" id="CHEBI:57692"/>
    </ligand>
</feature>
<evidence type="ECO:0000256" key="18">
    <source>
        <dbReference type="PIRSR" id="PIRSR602081-2"/>
    </source>
</evidence>
<dbReference type="GO" id="GO:0009881">
    <property type="term" value="F:photoreceptor activity"/>
    <property type="evidence" value="ECO:0007669"/>
    <property type="project" value="UniProtKB-KW"/>
</dbReference>
<dbReference type="InterPro" id="IPR036155">
    <property type="entry name" value="Crypto/Photolyase_N_sf"/>
</dbReference>
<evidence type="ECO:0000256" key="8">
    <source>
        <dbReference type="ARBA" id="ARBA00022630"/>
    </source>
</evidence>
<feature type="domain" description="Photolyase/cryptochrome alpha/beta" evidence="19">
    <location>
        <begin position="10"/>
        <end position="139"/>
    </location>
</feature>
<feature type="site" description="Electron transfer via tryptophanyl radical" evidence="18">
    <location>
        <position position="334"/>
    </location>
</feature>
<dbReference type="GO" id="GO:0005634">
    <property type="term" value="C:nucleus"/>
    <property type="evidence" value="ECO:0007669"/>
    <property type="project" value="UniProtKB-SubCell"/>
</dbReference>
<dbReference type="Pfam" id="PF00875">
    <property type="entry name" value="DNA_photolyase"/>
    <property type="match status" value="1"/>
</dbReference>
<dbReference type="GO" id="GO:0003677">
    <property type="term" value="F:DNA binding"/>
    <property type="evidence" value="ECO:0007669"/>
    <property type="project" value="TreeGrafter"/>
</dbReference>
<dbReference type="InterPro" id="IPR036134">
    <property type="entry name" value="Crypto/Photolyase_FAD-like_sf"/>
</dbReference>
<comment type="caution">
    <text evidence="20">The sequence shown here is derived from an EMBL/GenBank/DDBJ whole genome shotgun (WGS) entry which is preliminary data.</text>
</comment>
<evidence type="ECO:0000256" key="10">
    <source>
        <dbReference type="ARBA" id="ARBA00022827"/>
    </source>
</evidence>
<reference evidence="20" key="2">
    <citation type="submission" date="2017-10" db="EMBL/GenBank/DDBJ databases">
        <title>Ladona fulva Genome sequencing and assembly.</title>
        <authorList>
            <person name="Murali S."/>
            <person name="Richards S."/>
            <person name="Bandaranaike D."/>
            <person name="Bellair M."/>
            <person name="Blankenburg K."/>
            <person name="Chao H."/>
            <person name="Dinh H."/>
            <person name="Doddapaneni H."/>
            <person name="Dugan-Rocha S."/>
            <person name="Elkadiri S."/>
            <person name="Gnanaolivu R."/>
            <person name="Hernandez B."/>
            <person name="Skinner E."/>
            <person name="Javaid M."/>
            <person name="Lee S."/>
            <person name="Li M."/>
            <person name="Ming W."/>
            <person name="Munidasa M."/>
            <person name="Muniz J."/>
            <person name="Nguyen L."/>
            <person name="Hughes D."/>
            <person name="Osuji N."/>
            <person name="Pu L.-L."/>
            <person name="Puazo M."/>
            <person name="Qu C."/>
            <person name="Quiroz J."/>
            <person name="Raj R."/>
            <person name="Weissenberger G."/>
            <person name="Xin Y."/>
            <person name="Zou X."/>
            <person name="Han Y."/>
            <person name="Worley K."/>
            <person name="Muzny D."/>
            <person name="Gibbs R."/>
        </authorList>
    </citation>
    <scope>NUCLEOTIDE SEQUENCE</scope>
    <source>
        <strain evidence="20">Sampled in the wild</strain>
    </source>
</reference>
<keyword evidence="7" id="KW-0716">Sensory transduction</keyword>
<evidence type="ECO:0000256" key="12">
    <source>
        <dbReference type="ARBA" id="ARBA00023015"/>
    </source>
</evidence>
<dbReference type="SUPFAM" id="SSF48173">
    <property type="entry name" value="Cryptochrome/photolyase FAD-binding domain"/>
    <property type="match status" value="1"/>
</dbReference>